<proteinExistence type="predicted"/>
<dbReference type="AlphaFoldDB" id="A0A1G2GRG0"/>
<sequence>MTAKQTPILLGRFVEHQDYFNSLLTEDAQWAIQNPKDAAALCVTAIKNRTNGAPKTERTYQILRPVAQPPATNRSFRADDTFFNKKSGVKMGEHSSNFKNWYASKTEENAPEGMLVPLTPTQNVSDKEIIADIGGEEKAEVTLTEIWRLIERQANGEEGILLNNGRANIFYVRDVNLVLRAVDVYRNDNWLVHASALDDYGWHSDYRVFSRNS</sequence>
<dbReference type="EMBL" id="MHNW01000039">
    <property type="protein sequence ID" value="OGZ52786.1"/>
    <property type="molecule type" value="Genomic_DNA"/>
</dbReference>
<accession>A0A1G2GRG0</accession>
<name>A0A1G2GRG0_9BACT</name>
<reference evidence="1 2" key="1">
    <citation type="journal article" date="2016" name="Nat. Commun.">
        <title>Thousands of microbial genomes shed light on interconnected biogeochemical processes in an aquifer system.</title>
        <authorList>
            <person name="Anantharaman K."/>
            <person name="Brown C.T."/>
            <person name="Hug L.A."/>
            <person name="Sharon I."/>
            <person name="Castelle C.J."/>
            <person name="Probst A.J."/>
            <person name="Thomas B.C."/>
            <person name="Singh A."/>
            <person name="Wilkins M.J."/>
            <person name="Karaoz U."/>
            <person name="Brodie E.L."/>
            <person name="Williams K.H."/>
            <person name="Hubbard S.S."/>
            <person name="Banfield J.F."/>
        </authorList>
    </citation>
    <scope>NUCLEOTIDE SEQUENCE [LARGE SCALE GENOMIC DNA]</scope>
</reference>
<evidence type="ECO:0000313" key="2">
    <source>
        <dbReference type="Proteomes" id="UP000179106"/>
    </source>
</evidence>
<gene>
    <name evidence="1" type="ORF">A3B25_02935</name>
</gene>
<evidence type="ECO:0000313" key="1">
    <source>
        <dbReference type="EMBL" id="OGZ52786.1"/>
    </source>
</evidence>
<dbReference type="Proteomes" id="UP000179106">
    <property type="component" value="Unassembled WGS sequence"/>
</dbReference>
<dbReference type="STRING" id="1802126.A3B25_02935"/>
<protein>
    <submittedName>
        <fullName evidence="1">Uncharacterized protein</fullName>
    </submittedName>
</protein>
<comment type="caution">
    <text evidence="1">The sequence shown here is derived from an EMBL/GenBank/DDBJ whole genome shotgun (WGS) entry which is preliminary data.</text>
</comment>
<organism evidence="1 2">
    <name type="scientific">Candidatus Ryanbacteria bacterium RIFCSPLOWO2_01_FULL_48_26</name>
    <dbReference type="NCBI Taxonomy" id="1802126"/>
    <lineage>
        <taxon>Bacteria</taxon>
        <taxon>Candidatus Ryaniibacteriota</taxon>
    </lineage>
</organism>